<dbReference type="GO" id="GO:0015450">
    <property type="term" value="F:protein-transporting ATPase activity"/>
    <property type="evidence" value="ECO:0007669"/>
    <property type="project" value="InterPro"/>
</dbReference>
<evidence type="ECO:0000259" key="10">
    <source>
        <dbReference type="Pfam" id="PF02355"/>
    </source>
</evidence>
<evidence type="ECO:0000256" key="4">
    <source>
        <dbReference type="ARBA" id="ARBA00022692"/>
    </source>
</evidence>
<protein>
    <recommendedName>
        <fullName evidence="9">Protein translocase subunit SecD</fullName>
    </recommendedName>
</protein>
<evidence type="ECO:0000259" key="11">
    <source>
        <dbReference type="Pfam" id="PF21760"/>
    </source>
</evidence>
<dbReference type="Gene3D" id="3.30.70.3400">
    <property type="match status" value="1"/>
</dbReference>
<dbReference type="PANTHER" id="PTHR30081">
    <property type="entry name" value="PROTEIN-EXPORT MEMBRANE PROTEIN SEC"/>
    <property type="match status" value="1"/>
</dbReference>
<dbReference type="InterPro" id="IPR001036">
    <property type="entry name" value="Acrflvin-R"/>
</dbReference>
<dbReference type="Pfam" id="PF02355">
    <property type="entry name" value="SecD_SecF_C"/>
    <property type="match status" value="1"/>
</dbReference>
<proteinExistence type="inferred from homology"/>
<dbReference type="GO" id="GO:0065002">
    <property type="term" value="P:intracellular protein transmembrane transport"/>
    <property type="evidence" value="ECO:0007669"/>
    <property type="project" value="UniProtKB-UniRule"/>
</dbReference>
<dbReference type="GO" id="GO:0006605">
    <property type="term" value="P:protein targeting"/>
    <property type="evidence" value="ECO:0007669"/>
    <property type="project" value="UniProtKB-UniRule"/>
</dbReference>
<evidence type="ECO:0000256" key="6">
    <source>
        <dbReference type="ARBA" id="ARBA00022989"/>
    </source>
</evidence>
<evidence type="ECO:0000256" key="8">
    <source>
        <dbReference type="ARBA" id="ARBA00023136"/>
    </source>
</evidence>
<dbReference type="NCBIfam" id="TIGR01129">
    <property type="entry name" value="secD"/>
    <property type="match status" value="1"/>
</dbReference>
<comment type="caution">
    <text evidence="9">Lacks conserved residue(s) required for the propagation of feature annotation.</text>
</comment>
<feature type="transmembrane region" description="Helical" evidence="9">
    <location>
        <begin position="319"/>
        <end position="340"/>
    </location>
</feature>
<feature type="transmembrane region" description="Helical" evidence="9">
    <location>
        <begin position="373"/>
        <end position="391"/>
    </location>
</feature>
<evidence type="ECO:0000256" key="5">
    <source>
        <dbReference type="ARBA" id="ARBA00022927"/>
    </source>
</evidence>
<dbReference type="InterPro" id="IPR055344">
    <property type="entry name" value="SecD_SecF_C_bact"/>
</dbReference>
<dbReference type="Gene3D" id="3.30.1360.200">
    <property type="match status" value="1"/>
</dbReference>
<dbReference type="GO" id="GO:0005886">
    <property type="term" value="C:plasma membrane"/>
    <property type="evidence" value="ECO:0007669"/>
    <property type="project" value="UniProtKB-SubCell"/>
</dbReference>
<dbReference type="AlphaFoldDB" id="A0A2H0BLA5"/>
<evidence type="ECO:0000313" key="14">
    <source>
        <dbReference type="Proteomes" id="UP000229334"/>
    </source>
</evidence>
<dbReference type="Gene3D" id="1.20.1640.10">
    <property type="entry name" value="Multidrug efflux transporter AcrB transmembrane domain"/>
    <property type="match status" value="1"/>
</dbReference>
<dbReference type="Pfam" id="PF21760">
    <property type="entry name" value="SecD_1st"/>
    <property type="match status" value="1"/>
</dbReference>
<feature type="transmembrane region" description="Helical" evidence="9">
    <location>
        <begin position="397"/>
        <end position="421"/>
    </location>
</feature>
<feature type="transmembrane region" description="Helical" evidence="9">
    <location>
        <begin position="269"/>
        <end position="288"/>
    </location>
</feature>
<dbReference type="InterPro" id="IPR048631">
    <property type="entry name" value="SecD_1st"/>
</dbReference>
<dbReference type="InterPro" id="IPR005791">
    <property type="entry name" value="SecD"/>
</dbReference>
<comment type="function">
    <text evidence="9">Part of the Sec protein translocase complex. Interacts with the SecYEG preprotein conducting channel. SecDF uses the proton motive force (PMF) to complete protein translocation after the ATP-dependent function of SecA.</text>
</comment>
<organism evidence="13 14">
    <name type="scientific">Candidatus Vogelbacteria bacterium CG22_combo_CG10-13_8_21_14_all_37_9</name>
    <dbReference type="NCBI Taxonomy" id="1975046"/>
    <lineage>
        <taxon>Bacteria</taxon>
        <taxon>Candidatus Vogeliibacteriota</taxon>
    </lineage>
</organism>
<evidence type="ECO:0000259" key="12">
    <source>
        <dbReference type="Pfam" id="PF22599"/>
    </source>
</evidence>
<keyword evidence="8 9" id="KW-0472">Membrane</keyword>
<dbReference type="Proteomes" id="UP000229334">
    <property type="component" value="Unassembled WGS sequence"/>
</dbReference>
<dbReference type="SUPFAM" id="SSF82866">
    <property type="entry name" value="Multidrug efflux transporter AcrB transmembrane domain"/>
    <property type="match status" value="1"/>
</dbReference>
<comment type="caution">
    <text evidence="13">The sequence shown here is derived from an EMBL/GenBank/DDBJ whole genome shotgun (WGS) entry which is preliminary data.</text>
</comment>
<evidence type="ECO:0000256" key="1">
    <source>
        <dbReference type="ARBA" id="ARBA00004651"/>
    </source>
</evidence>
<comment type="subunit">
    <text evidence="9">Forms a complex with SecF. Part of the essential Sec protein translocation apparatus which comprises SecA, SecYEG and auxiliary proteins SecDF. Other proteins may also be involved.</text>
</comment>
<comment type="subcellular location">
    <subcellularLocation>
        <location evidence="1 9">Cell membrane</location>
        <topology evidence="1 9">Multi-pass membrane protein</topology>
    </subcellularLocation>
</comment>
<feature type="domain" description="Protein export membrane protein SecD/SecF C-terminal" evidence="10">
    <location>
        <begin position="250"/>
        <end position="420"/>
    </location>
</feature>
<feature type="transmembrane region" description="Helical" evidence="9">
    <location>
        <begin position="293"/>
        <end position="313"/>
    </location>
</feature>
<sequence length="445" mass="47614">MDLSGGSQLIYQADVSKLSPSDIPDAMDALKGVIERRVNVFGVGEPIIQSEQVGIGASATHRLVVELPGVSDLKQAEGMISQTPSLEFRLERADGPVKDRILAVQKEVQNYLTTEVASGTIASIADLEKTITDRFGAETWTLINEDALYVSTGLDGKYLERASVQFNQNSINPSIGITFTSEGAKLFAQITEQNIGKSLAIYLDGKQISAPTIRDAIRDGRGEISGQFSLAEAKDLVKNLNLGALPVPISLVSTQTIGATLGTEALAKGIKAGMIGFLIIAIFMILWYRLPGVVAVLSLSIYITIMLAIFKLIPVTLTAAGIAGFILSIGIAVDANVLIFERLKEEINNGKKISEALHDGFSRAWTSIRDSNTATILSSIILFWFGSSLIKGFGLNLAIGVIISMFTAITVTRTFLLALGFKGESKLVRFLFSSGLSIAKGPANK</sequence>
<keyword evidence="6 9" id="KW-1133">Transmembrane helix</keyword>
<evidence type="ECO:0000256" key="3">
    <source>
        <dbReference type="ARBA" id="ARBA00022475"/>
    </source>
</evidence>
<accession>A0A2H0BLA5</accession>
<keyword evidence="2 9" id="KW-0813">Transport</keyword>
<dbReference type="Pfam" id="PF22599">
    <property type="entry name" value="SecDF_P1_head"/>
    <property type="match status" value="1"/>
</dbReference>
<reference evidence="13 14" key="1">
    <citation type="submission" date="2017-09" db="EMBL/GenBank/DDBJ databases">
        <title>Depth-based differentiation of microbial function through sediment-hosted aquifers and enrichment of novel symbionts in the deep terrestrial subsurface.</title>
        <authorList>
            <person name="Probst A.J."/>
            <person name="Ladd B."/>
            <person name="Jarett J.K."/>
            <person name="Geller-Mcgrath D.E."/>
            <person name="Sieber C.M."/>
            <person name="Emerson J.B."/>
            <person name="Anantharaman K."/>
            <person name="Thomas B.C."/>
            <person name="Malmstrom R."/>
            <person name="Stieglmeier M."/>
            <person name="Klingl A."/>
            <person name="Woyke T."/>
            <person name="Ryan C.M."/>
            <person name="Banfield J.F."/>
        </authorList>
    </citation>
    <scope>NUCLEOTIDE SEQUENCE [LARGE SCALE GENOMIC DNA]</scope>
    <source>
        <strain evidence="13">CG22_combo_CG10-13_8_21_14_all_37_9</strain>
    </source>
</reference>
<comment type="similarity">
    <text evidence="9">Belongs to the SecD/SecF family. SecD subfamily.</text>
</comment>
<name>A0A2H0BLA5_9BACT</name>
<dbReference type="InterPro" id="IPR022813">
    <property type="entry name" value="SecD/SecF_arch_bac"/>
</dbReference>
<evidence type="ECO:0000313" key="13">
    <source>
        <dbReference type="EMBL" id="PIP58466.1"/>
    </source>
</evidence>
<keyword evidence="5 9" id="KW-0653">Protein transport</keyword>
<evidence type="ECO:0000256" key="7">
    <source>
        <dbReference type="ARBA" id="ARBA00023010"/>
    </source>
</evidence>
<dbReference type="InterPro" id="IPR048634">
    <property type="entry name" value="SecD_SecF_C"/>
</dbReference>
<dbReference type="GO" id="GO:0043952">
    <property type="term" value="P:protein transport by the Sec complex"/>
    <property type="evidence" value="ECO:0007669"/>
    <property type="project" value="UniProtKB-UniRule"/>
</dbReference>
<dbReference type="EMBL" id="PCSX01000004">
    <property type="protein sequence ID" value="PIP58466.1"/>
    <property type="molecule type" value="Genomic_DNA"/>
</dbReference>
<gene>
    <name evidence="9 13" type="primary">secD</name>
    <name evidence="13" type="ORF">COX02_00125</name>
</gene>
<feature type="domain" description="Protein translocase subunit SecDF P1" evidence="11">
    <location>
        <begin position="28"/>
        <end position="91"/>
    </location>
</feature>
<dbReference type="PANTHER" id="PTHR30081:SF1">
    <property type="entry name" value="PROTEIN TRANSLOCASE SUBUNIT SECD"/>
    <property type="match status" value="1"/>
</dbReference>
<dbReference type="PRINTS" id="PR00702">
    <property type="entry name" value="ACRIFLAVINRP"/>
</dbReference>
<evidence type="ECO:0000256" key="2">
    <source>
        <dbReference type="ARBA" id="ARBA00022448"/>
    </source>
</evidence>
<keyword evidence="4 9" id="KW-0812">Transmembrane</keyword>
<dbReference type="NCBIfam" id="TIGR00916">
    <property type="entry name" value="2A0604s01"/>
    <property type="match status" value="1"/>
</dbReference>
<dbReference type="HAMAP" id="MF_01463_B">
    <property type="entry name" value="SecD_B"/>
    <property type="match status" value="1"/>
</dbReference>
<keyword evidence="3 9" id="KW-1003">Cell membrane</keyword>
<dbReference type="InterPro" id="IPR054384">
    <property type="entry name" value="SecDF_P1_head"/>
</dbReference>
<keyword evidence="7 9" id="KW-0811">Translocation</keyword>
<evidence type="ECO:0000256" key="9">
    <source>
        <dbReference type="HAMAP-Rule" id="MF_01463"/>
    </source>
</evidence>
<feature type="domain" description="SecDF P1 head subdomain" evidence="12">
    <location>
        <begin position="152"/>
        <end position="247"/>
    </location>
</feature>